<dbReference type="GO" id="GO:0005829">
    <property type="term" value="C:cytosol"/>
    <property type="evidence" value="ECO:0007669"/>
    <property type="project" value="TreeGrafter"/>
</dbReference>
<evidence type="ECO:0000259" key="2">
    <source>
        <dbReference type="Pfam" id="PF08595"/>
    </source>
</evidence>
<dbReference type="PANTHER" id="PTHR28232">
    <property type="entry name" value="TRANSCRIPTIONAL REGULATORY PROTEIN RXT2"/>
    <property type="match status" value="1"/>
</dbReference>
<proteinExistence type="predicted"/>
<dbReference type="AlphaFoldDB" id="A0A261Y484"/>
<comment type="caution">
    <text evidence="3">The sequence shown here is derived from an EMBL/GenBank/DDBJ whole genome shotgun (WGS) entry which is preliminary data.</text>
</comment>
<feature type="region of interest" description="Disordered" evidence="1">
    <location>
        <begin position="1"/>
        <end position="27"/>
    </location>
</feature>
<protein>
    <recommendedName>
        <fullName evidence="2">Transcriptional regulatory protein RXT2 N-terminal domain-containing protein</fullName>
    </recommendedName>
</protein>
<keyword evidence="4" id="KW-1185">Reference proteome</keyword>
<evidence type="ECO:0000313" key="3">
    <source>
        <dbReference type="EMBL" id="OZJ05440.1"/>
    </source>
</evidence>
<feature type="region of interest" description="Disordered" evidence="1">
    <location>
        <begin position="39"/>
        <end position="60"/>
    </location>
</feature>
<evidence type="ECO:0000256" key="1">
    <source>
        <dbReference type="SAM" id="MobiDB-lite"/>
    </source>
</evidence>
<dbReference type="GO" id="GO:0033698">
    <property type="term" value="C:Rpd3L complex"/>
    <property type="evidence" value="ECO:0007669"/>
    <property type="project" value="TreeGrafter"/>
</dbReference>
<feature type="region of interest" description="Disordered" evidence="1">
    <location>
        <begin position="284"/>
        <end position="314"/>
    </location>
</feature>
<feature type="region of interest" description="Disordered" evidence="1">
    <location>
        <begin position="203"/>
        <end position="250"/>
    </location>
</feature>
<dbReference type="InterPro" id="IPR013904">
    <property type="entry name" value="RXT2_N"/>
</dbReference>
<gene>
    <name evidence="3" type="ORF">BZG36_01636</name>
</gene>
<accession>A0A261Y484</accession>
<dbReference type="InterPro" id="IPR039602">
    <property type="entry name" value="Rxt2"/>
</dbReference>
<dbReference type="Proteomes" id="UP000242875">
    <property type="component" value="Unassembled WGS sequence"/>
</dbReference>
<feature type="domain" description="Transcriptional regulatory protein RXT2 N-terminal" evidence="2">
    <location>
        <begin position="62"/>
        <end position="180"/>
    </location>
</feature>
<sequence length="314" mass="35802">MASHKFNFPRRSSSDTMQAYPAEDDPMAYAQPSQAYVTATKLLPDGESDGSDADSVGLVPHNRGHKLKRWATSESVGGSRLRNPASMAHEVEVTKGGKKRKVLKKKRKVVADWSDDEDDPYNDIKVEEILNPIESATEVIRRPSLRRILKSKKMEFLSDTAMDFIESEKAFNKVLSRLAYILQYDDPHYLDISYERKIQHVAPTMNGGTSDKINVENGNHPSGQKGEDSSESRQEEDSVRSEMQEQDALTENINCSKEYLNRLFNAREKLAKAIMQRDELYKQLKSRGAEQQRRERANQWSKHGDGMNGRDEYD</sequence>
<organism evidence="3 4">
    <name type="scientific">Bifiguratus adelaidae</name>
    <dbReference type="NCBI Taxonomy" id="1938954"/>
    <lineage>
        <taxon>Eukaryota</taxon>
        <taxon>Fungi</taxon>
        <taxon>Fungi incertae sedis</taxon>
        <taxon>Mucoromycota</taxon>
        <taxon>Mucoromycotina</taxon>
        <taxon>Endogonomycetes</taxon>
        <taxon>Endogonales</taxon>
        <taxon>Endogonales incertae sedis</taxon>
        <taxon>Bifiguratus</taxon>
    </lineage>
</organism>
<dbReference type="PANTHER" id="PTHR28232:SF1">
    <property type="entry name" value="TRANSCRIPTIONAL REGULATORY PROTEIN RXT2"/>
    <property type="match status" value="1"/>
</dbReference>
<reference evidence="3 4" key="1">
    <citation type="journal article" date="2017" name="Mycologia">
        <title>Bifiguratus adelaidae, gen. et sp. nov., a new member of Mucoromycotina in endophytic and soil-dwelling habitats.</title>
        <authorList>
            <person name="Torres-Cruz T.J."/>
            <person name="Billingsley Tobias T.L."/>
            <person name="Almatruk M."/>
            <person name="Hesse C."/>
            <person name="Kuske C.R."/>
            <person name="Desiro A."/>
            <person name="Benucci G.M."/>
            <person name="Bonito G."/>
            <person name="Stajich J.E."/>
            <person name="Dunlap C."/>
            <person name="Arnold A.E."/>
            <person name="Porras-Alfaro A."/>
        </authorList>
    </citation>
    <scope>NUCLEOTIDE SEQUENCE [LARGE SCALE GENOMIC DNA]</scope>
    <source>
        <strain evidence="3 4">AZ0501</strain>
    </source>
</reference>
<name>A0A261Y484_9FUNG</name>
<dbReference type="OrthoDB" id="2405722at2759"/>
<feature type="compositionally biased region" description="Polar residues" evidence="1">
    <location>
        <begin position="206"/>
        <end position="222"/>
    </location>
</feature>
<feature type="compositionally biased region" description="Basic and acidic residues" evidence="1">
    <location>
        <begin position="225"/>
        <end position="243"/>
    </location>
</feature>
<evidence type="ECO:0000313" key="4">
    <source>
        <dbReference type="Proteomes" id="UP000242875"/>
    </source>
</evidence>
<dbReference type="EMBL" id="MVBO01000015">
    <property type="protein sequence ID" value="OZJ05440.1"/>
    <property type="molecule type" value="Genomic_DNA"/>
</dbReference>
<dbReference type="Pfam" id="PF08595">
    <property type="entry name" value="RXT2_N"/>
    <property type="match status" value="1"/>
</dbReference>